<accession>A0A087G4F8</accession>
<keyword evidence="2" id="KW-1185">Reference proteome</keyword>
<dbReference type="InterPro" id="IPR053197">
    <property type="entry name" value="F-box_SCFL_complex_component"/>
</dbReference>
<dbReference type="EMBL" id="CM002876">
    <property type="protein sequence ID" value="KFK24760.1"/>
    <property type="molecule type" value="Genomic_DNA"/>
</dbReference>
<reference evidence="2" key="1">
    <citation type="journal article" date="2015" name="Nat. Plants">
        <title>Genome expansion of Arabis alpina linked with retrotransposition and reduced symmetric DNA methylation.</title>
        <authorList>
            <person name="Willing E.M."/>
            <person name="Rawat V."/>
            <person name="Mandakova T."/>
            <person name="Maumus F."/>
            <person name="James G.V."/>
            <person name="Nordstroem K.J."/>
            <person name="Becker C."/>
            <person name="Warthmann N."/>
            <person name="Chica C."/>
            <person name="Szarzynska B."/>
            <person name="Zytnicki M."/>
            <person name="Albani M.C."/>
            <person name="Kiefer C."/>
            <person name="Bergonzi S."/>
            <person name="Castaings L."/>
            <person name="Mateos J.L."/>
            <person name="Berns M.C."/>
            <person name="Bujdoso N."/>
            <person name="Piofczyk T."/>
            <person name="de Lorenzo L."/>
            <person name="Barrero-Sicilia C."/>
            <person name="Mateos I."/>
            <person name="Piednoel M."/>
            <person name="Hagmann J."/>
            <person name="Chen-Min-Tao R."/>
            <person name="Iglesias-Fernandez R."/>
            <person name="Schuster S.C."/>
            <person name="Alonso-Blanco C."/>
            <person name="Roudier F."/>
            <person name="Carbonero P."/>
            <person name="Paz-Ares J."/>
            <person name="Davis S.J."/>
            <person name="Pecinka A."/>
            <person name="Quesneville H."/>
            <person name="Colot V."/>
            <person name="Lysak M.A."/>
            <person name="Weigel D."/>
            <person name="Coupland G."/>
            <person name="Schneeberger K."/>
        </authorList>
    </citation>
    <scope>NUCLEOTIDE SEQUENCE [LARGE SCALE GENOMIC DNA]</scope>
    <source>
        <strain evidence="2">cv. Pajares</strain>
    </source>
</reference>
<dbReference type="PANTHER" id="PTHR34223:SF51">
    <property type="entry name" value="OS06G0556300 PROTEIN"/>
    <property type="match status" value="1"/>
</dbReference>
<dbReference type="AlphaFoldDB" id="A0A087G4F8"/>
<evidence type="ECO:0000313" key="2">
    <source>
        <dbReference type="Proteomes" id="UP000029120"/>
    </source>
</evidence>
<dbReference type="Proteomes" id="UP000029120">
    <property type="component" value="Chromosome 8"/>
</dbReference>
<protein>
    <recommendedName>
        <fullName evidence="3">FBD domain-containing protein</fullName>
    </recommendedName>
</protein>
<evidence type="ECO:0000313" key="1">
    <source>
        <dbReference type="EMBL" id="KFK24760.1"/>
    </source>
</evidence>
<dbReference type="Gene3D" id="3.80.10.10">
    <property type="entry name" value="Ribonuclease Inhibitor"/>
    <property type="match status" value="1"/>
</dbReference>
<name>A0A087G4F8_ARAAL</name>
<dbReference type="PANTHER" id="PTHR34223">
    <property type="entry name" value="OS11G0201299 PROTEIN"/>
    <property type="match status" value="1"/>
</dbReference>
<proteinExistence type="predicted"/>
<dbReference type="Gramene" id="KFK24760">
    <property type="protein sequence ID" value="KFK24760"/>
    <property type="gene ID" value="AALP_AA8G021700"/>
</dbReference>
<dbReference type="OrthoDB" id="1939276at2759"/>
<dbReference type="InterPro" id="IPR032675">
    <property type="entry name" value="LRR_dom_sf"/>
</dbReference>
<gene>
    <name evidence="1" type="ordered locus">AALP_Aa8g021700</name>
</gene>
<evidence type="ECO:0008006" key="3">
    <source>
        <dbReference type="Google" id="ProtNLM"/>
    </source>
</evidence>
<sequence length="268" mass="30688">MLLNVLTKLQYIDKLTIGAVILQILSLAELHGVSFPQFKIKTLTIEYMVVRSVILGIFRLLQNSPGLKKITIHTTKCKTLLERELDRYLNTEGLYNDRCWSRSVNLTRLEITGRNWIRQLAEIVAPHIHYLSLKNFHKPPTLVDVSSLTEANFNIEYKNLVEAGTLQDMVLKLLAKLQNVEKLTIGTFALQILSLAELRRVPFPQLKIKSLTVETMPVRSVIPGIIRLLQNSPGLEEINVDTTDEDIPDKEFNKYLNTQEKMVKERPS</sequence>
<organism evidence="1 2">
    <name type="scientific">Arabis alpina</name>
    <name type="common">Alpine rock-cress</name>
    <dbReference type="NCBI Taxonomy" id="50452"/>
    <lineage>
        <taxon>Eukaryota</taxon>
        <taxon>Viridiplantae</taxon>
        <taxon>Streptophyta</taxon>
        <taxon>Embryophyta</taxon>
        <taxon>Tracheophyta</taxon>
        <taxon>Spermatophyta</taxon>
        <taxon>Magnoliopsida</taxon>
        <taxon>eudicotyledons</taxon>
        <taxon>Gunneridae</taxon>
        <taxon>Pentapetalae</taxon>
        <taxon>rosids</taxon>
        <taxon>malvids</taxon>
        <taxon>Brassicales</taxon>
        <taxon>Brassicaceae</taxon>
        <taxon>Arabideae</taxon>
        <taxon>Arabis</taxon>
    </lineage>
</organism>